<reference evidence="2" key="2">
    <citation type="submission" date="2013-04" db="UniProtKB">
        <authorList>
            <consortium name="EnsemblPlants"/>
        </authorList>
    </citation>
    <scope>IDENTIFICATION</scope>
</reference>
<evidence type="ECO:0000313" key="2">
    <source>
        <dbReference type="EnsemblPlants" id="OB01G18860.1"/>
    </source>
</evidence>
<feature type="region of interest" description="Disordered" evidence="1">
    <location>
        <begin position="1"/>
        <end position="24"/>
    </location>
</feature>
<reference evidence="2" key="1">
    <citation type="journal article" date="2013" name="Nat. Commun.">
        <title>Whole-genome sequencing of Oryza brachyantha reveals mechanisms underlying Oryza genome evolution.</title>
        <authorList>
            <person name="Chen J."/>
            <person name="Huang Q."/>
            <person name="Gao D."/>
            <person name="Wang J."/>
            <person name="Lang Y."/>
            <person name="Liu T."/>
            <person name="Li B."/>
            <person name="Bai Z."/>
            <person name="Luis Goicoechea J."/>
            <person name="Liang C."/>
            <person name="Chen C."/>
            <person name="Zhang W."/>
            <person name="Sun S."/>
            <person name="Liao Y."/>
            <person name="Zhang X."/>
            <person name="Yang L."/>
            <person name="Song C."/>
            <person name="Wang M."/>
            <person name="Shi J."/>
            <person name="Liu G."/>
            <person name="Liu J."/>
            <person name="Zhou H."/>
            <person name="Zhou W."/>
            <person name="Yu Q."/>
            <person name="An N."/>
            <person name="Chen Y."/>
            <person name="Cai Q."/>
            <person name="Wang B."/>
            <person name="Liu B."/>
            <person name="Min J."/>
            <person name="Huang Y."/>
            <person name="Wu H."/>
            <person name="Li Z."/>
            <person name="Zhang Y."/>
            <person name="Yin Y."/>
            <person name="Song W."/>
            <person name="Jiang J."/>
            <person name="Jackson S.A."/>
            <person name="Wing R.A."/>
            <person name="Wang J."/>
            <person name="Chen M."/>
        </authorList>
    </citation>
    <scope>NUCLEOTIDE SEQUENCE [LARGE SCALE GENOMIC DNA]</scope>
    <source>
        <strain evidence="2">cv. IRGC 101232</strain>
    </source>
</reference>
<name>J3KY30_ORYBR</name>
<sequence length="70" mass="7885">FSHFPALAPSNCNHSSQGPLNRNRQAAPCMTRLTTVTREEKTSVDHCMRQERAYNGLRLISCEIVTILLV</sequence>
<dbReference type="EnsemblPlants" id="OB01G18860.1">
    <property type="protein sequence ID" value="OB01G18860.1"/>
    <property type="gene ID" value="OB01G18860"/>
</dbReference>
<accession>J3KY30</accession>
<dbReference type="AlphaFoldDB" id="J3KY30"/>
<proteinExistence type="predicted"/>
<organism evidence="2">
    <name type="scientific">Oryza brachyantha</name>
    <name type="common">malo sina</name>
    <dbReference type="NCBI Taxonomy" id="4533"/>
    <lineage>
        <taxon>Eukaryota</taxon>
        <taxon>Viridiplantae</taxon>
        <taxon>Streptophyta</taxon>
        <taxon>Embryophyta</taxon>
        <taxon>Tracheophyta</taxon>
        <taxon>Spermatophyta</taxon>
        <taxon>Magnoliopsida</taxon>
        <taxon>Liliopsida</taxon>
        <taxon>Poales</taxon>
        <taxon>Poaceae</taxon>
        <taxon>BOP clade</taxon>
        <taxon>Oryzoideae</taxon>
        <taxon>Oryzeae</taxon>
        <taxon>Oryzinae</taxon>
        <taxon>Oryza</taxon>
    </lineage>
</organism>
<protein>
    <submittedName>
        <fullName evidence="2">Uncharacterized protein</fullName>
    </submittedName>
</protein>
<keyword evidence="3" id="KW-1185">Reference proteome</keyword>
<dbReference type="HOGENOM" id="CLU_2765341_0_0_1"/>
<dbReference type="Gramene" id="OB01G18860.1">
    <property type="protein sequence ID" value="OB01G18860.1"/>
    <property type="gene ID" value="OB01G18860"/>
</dbReference>
<evidence type="ECO:0000313" key="3">
    <source>
        <dbReference type="Proteomes" id="UP000006038"/>
    </source>
</evidence>
<dbReference type="Proteomes" id="UP000006038">
    <property type="component" value="Chromosome 1"/>
</dbReference>
<feature type="compositionally biased region" description="Polar residues" evidence="1">
    <location>
        <begin position="10"/>
        <end position="24"/>
    </location>
</feature>
<evidence type="ECO:0000256" key="1">
    <source>
        <dbReference type="SAM" id="MobiDB-lite"/>
    </source>
</evidence>